<comment type="caution">
    <text evidence="2">The sequence shown here is derived from an EMBL/GenBank/DDBJ whole genome shotgun (WGS) entry which is preliminary data.</text>
</comment>
<dbReference type="RefSeq" id="WP_141787510.1">
    <property type="nucleotide sequence ID" value="NZ_BAAAKX010000013.1"/>
</dbReference>
<keyword evidence="3" id="KW-1185">Reference proteome</keyword>
<keyword evidence="1" id="KW-0732">Signal</keyword>
<evidence type="ECO:0000313" key="3">
    <source>
        <dbReference type="Proteomes" id="UP000319514"/>
    </source>
</evidence>
<feature type="chain" id="PRO_5038908619" evidence="1">
    <location>
        <begin position="25"/>
        <end position="173"/>
    </location>
</feature>
<proteinExistence type="predicted"/>
<dbReference type="InterPro" id="IPR005297">
    <property type="entry name" value="Lipoprotein_repeat"/>
</dbReference>
<dbReference type="OrthoDB" id="597632at2"/>
<dbReference type="Proteomes" id="UP000319514">
    <property type="component" value="Unassembled WGS sequence"/>
</dbReference>
<evidence type="ECO:0000256" key="1">
    <source>
        <dbReference type="SAM" id="SignalP"/>
    </source>
</evidence>
<keyword evidence="2" id="KW-0449">Lipoprotein</keyword>
<dbReference type="PROSITE" id="PS51257">
    <property type="entry name" value="PROKAR_LIPOPROTEIN"/>
    <property type="match status" value="1"/>
</dbReference>
<reference evidence="2 3" key="1">
    <citation type="submission" date="2019-06" db="EMBL/GenBank/DDBJ databases">
        <title>Sequencing the genomes of 1000 actinobacteria strains.</title>
        <authorList>
            <person name="Klenk H.-P."/>
        </authorList>
    </citation>
    <scope>NUCLEOTIDE SEQUENCE [LARGE SCALE GENOMIC DNA]</scope>
    <source>
        <strain evidence="2 3">DSM 18082</strain>
    </source>
</reference>
<dbReference type="GO" id="GO:0043448">
    <property type="term" value="P:alkane catabolic process"/>
    <property type="evidence" value="ECO:0007669"/>
    <property type="project" value="TreeGrafter"/>
</dbReference>
<dbReference type="AlphaFoldDB" id="A0A542ZGP4"/>
<dbReference type="EMBL" id="VFOQ01000001">
    <property type="protein sequence ID" value="TQL59491.1"/>
    <property type="molecule type" value="Genomic_DNA"/>
</dbReference>
<dbReference type="PANTHER" id="PTHR39335">
    <property type="entry name" value="BLL4220 PROTEIN"/>
    <property type="match status" value="1"/>
</dbReference>
<dbReference type="PANTHER" id="PTHR39335:SF1">
    <property type="entry name" value="BLL4220 PROTEIN"/>
    <property type="match status" value="1"/>
</dbReference>
<name>A0A542ZGP4_9MICO</name>
<sequence length="173" mass="16667">MRVIAAVGSLAVLGLAACGSTTTAGSPASSNPGGPSASTPAATGTLAVRTTSLGPVLVDARGRTVYLLTADTPGHSSCASSCLSYWPAVPPGASTPTSLPGITATIGTTATMAGGKALTAGGWPLYTFVQDSKPGDVTGQGMKSFGGTWYAVSPAGKAVTTAPSSSGGVRGGY</sequence>
<accession>A0A542ZGP4</accession>
<protein>
    <submittedName>
        <fullName evidence="2">Putative lipoprotein with Yx(FWY)xxD motif</fullName>
    </submittedName>
</protein>
<organism evidence="2 3">
    <name type="scientific">Oryzihumus leptocrescens</name>
    <dbReference type="NCBI Taxonomy" id="297536"/>
    <lineage>
        <taxon>Bacteria</taxon>
        <taxon>Bacillati</taxon>
        <taxon>Actinomycetota</taxon>
        <taxon>Actinomycetes</taxon>
        <taxon>Micrococcales</taxon>
        <taxon>Intrasporangiaceae</taxon>
        <taxon>Oryzihumus</taxon>
    </lineage>
</organism>
<feature type="signal peptide" evidence="1">
    <location>
        <begin position="1"/>
        <end position="24"/>
    </location>
</feature>
<evidence type="ECO:0000313" key="2">
    <source>
        <dbReference type="EMBL" id="TQL59491.1"/>
    </source>
</evidence>
<gene>
    <name evidence="2" type="ORF">FB474_0846</name>
</gene>
<dbReference type="Pfam" id="PF03640">
    <property type="entry name" value="Lipoprotein_15"/>
    <property type="match status" value="2"/>
</dbReference>